<organism evidence="8 9">
    <name type="scientific">Novosphingobium cyanobacteriorum</name>
    <dbReference type="NCBI Taxonomy" id="3024215"/>
    <lineage>
        <taxon>Bacteria</taxon>
        <taxon>Pseudomonadati</taxon>
        <taxon>Pseudomonadota</taxon>
        <taxon>Alphaproteobacteria</taxon>
        <taxon>Sphingomonadales</taxon>
        <taxon>Sphingomonadaceae</taxon>
        <taxon>Novosphingobium</taxon>
    </lineage>
</organism>
<accession>A0ABT6CPD0</accession>
<protein>
    <recommendedName>
        <fullName evidence="2">site-specific DNA-methyltransferase (adenine-specific)</fullName>
        <ecNumber evidence="2">2.1.1.72</ecNumber>
    </recommendedName>
</protein>
<reference evidence="8 9" key="1">
    <citation type="submission" date="2023-03" db="EMBL/GenBank/DDBJ databases">
        <title>Novosphingobium cyanobacteriorum sp. nov., isolated from a eutrophic reservoir during the Microcystis bloom period.</title>
        <authorList>
            <person name="Kang M."/>
            <person name="Le V."/>
            <person name="Ko S.-R."/>
            <person name="Lee S.-A."/>
            <person name="Ahn C.-Y."/>
        </authorList>
    </citation>
    <scope>NUCLEOTIDE SEQUENCE [LARGE SCALE GENOMIC DNA]</scope>
    <source>
        <strain evidence="8 9">HBC54</strain>
    </source>
</reference>
<proteinExistence type="inferred from homology"/>
<dbReference type="PANTHER" id="PTHR33841:SF1">
    <property type="entry name" value="DNA METHYLTRANSFERASE A"/>
    <property type="match status" value="1"/>
</dbReference>
<dbReference type="InterPro" id="IPR050953">
    <property type="entry name" value="N4_N6_ade-DNA_methylase"/>
</dbReference>
<keyword evidence="5" id="KW-0680">Restriction system</keyword>
<dbReference type="Proteomes" id="UP001222770">
    <property type="component" value="Unassembled WGS sequence"/>
</dbReference>
<dbReference type="EMBL" id="JAROCY010000041">
    <property type="protein sequence ID" value="MDF8335771.1"/>
    <property type="molecule type" value="Genomic_DNA"/>
</dbReference>
<keyword evidence="3 8" id="KW-0489">Methyltransferase</keyword>
<keyword evidence="9" id="KW-1185">Reference proteome</keyword>
<dbReference type="InterPro" id="IPR003356">
    <property type="entry name" value="DNA_methylase_A-5"/>
</dbReference>
<dbReference type="RefSeq" id="WP_277280765.1">
    <property type="nucleotide sequence ID" value="NZ_JAROCY010000041.1"/>
</dbReference>
<evidence type="ECO:0000256" key="3">
    <source>
        <dbReference type="ARBA" id="ARBA00022603"/>
    </source>
</evidence>
<dbReference type="PRINTS" id="PR00507">
    <property type="entry name" value="N12N6MTFRASE"/>
</dbReference>
<comment type="similarity">
    <text evidence="1">Belongs to the N(4)/N(6)-methyltransferase family.</text>
</comment>
<comment type="caution">
    <text evidence="8">The sequence shown here is derived from an EMBL/GenBank/DDBJ whole genome shotgun (WGS) entry which is preliminary data.</text>
</comment>
<dbReference type="Pfam" id="PF02384">
    <property type="entry name" value="N6_Mtase"/>
    <property type="match status" value="1"/>
</dbReference>
<dbReference type="EC" id="2.1.1.72" evidence="2"/>
<dbReference type="PANTHER" id="PTHR33841">
    <property type="entry name" value="DNA METHYLTRANSFERASE YEEA-RELATED"/>
    <property type="match status" value="1"/>
</dbReference>
<evidence type="ECO:0000256" key="4">
    <source>
        <dbReference type="ARBA" id="ARBA00022679"/>
    </source>
</evidence>
<evidence type="ECO:0000259" key="7">
    <source>
        <dbReference type="Pfam" id="PF02384"/>
    </source>
</evidence>
<dbReference type="InterPro" id="IPR002052">
    <property type="entry name" value="DNA_methylase_N6_adenine_CS"/>
</dbReference>
<dbReference type="InterPro" id="IPR029063">
    <property type="entry name" value="SAM-dependent_MTases_sf"/>
</dbReference>
<dbReference type="SUPFAM" id="SSF53335">
    <property type="entry name" value="S-adenosyl-L-methionine-dependent methyltransferases"/>
    <property type="match status" value="1"/>
</dbReference>
<evidence type="ECO:0000256" key="2">
    <source>
        <dbReference type="ARBA" id="ARBA00011900"/>
    </source>
</evidence>
<sequence length="1006" mass="110445">MSTVDLANAVEPFGGDATALRRFDEDGPHLLPYATLVNARRAASSVLGVIMAVYEWQGAPLLFLVDGEALDNDEQLHRIRRLLAMRGDAPYLGVIAPGRLDVYRIALDRKTLRQSRVSLPSGEGIERNTFAHLANSRPRAAINQSGWISNVVLNLLTASITKLIATGAVTDEDAISLVGRALFARFLADRELLPAAMAGPDVAAALFDDTASASRTCQWLDDTFNGDLLPLSEGLFDRLPLSAYRALGDVLRRAPDSQLFLGWQERWDNLDFAHIPVGVLSQAYELYLRRHAPAKQKREGGYYTPRPIADLVVRACFGGLARQGGCADAKILDPAAGAGVFLLTAFRELVAERWAADGHRPQTPALRAILYDQIVGFDINEAALRFAALGLYLLSIELDPQPMPVDKLRFDDLRGKVLHRLTSEDATLAGGRLGSLGPLVLEEHRGRYDVVIGNPPWASGTKLPDWSLVCEEVARIAQARKIGNPTPPLPNEVLDLPFIWRAMDWAKPGGQIGFALHARLLFQQGDGMPDARQAIFEALDVTSIVNGVELRQTRVWPEISAPFCLMIATNRPAAAGSGFRLISPRLEESLNAAGTMRVDPQSAEIIRTHQMAETPDILKILFRGTRADLGIVERVRSKGYPTLETFWRSAIGVSKRGRLLGGGSGYQTLKDSSRPRLRGDGLPGADASYLHGLPDIDVAAFDDVLVKSDRLRTFRFHRIHDPRDPALFVGPLAIVHQSPPVEHGRIRVAVSDKALAYNESFYGFSPGTYPDGDIFARYLALVVGSRFALWWALVTSGKFGFEREVVEKSTIDRMPMPDFGQFGEAERAEITAIFSRLQTGEITWESVDRWVADLYGLGERDLEVIADTLTFNLPFANAKHAAQEFPDRANVTAFCEKLLGELAPWGARYDSSFEADLVHYSASSPWCCIALRHRGGAGPNVIEQDLAGLLQAADATGAGELIAEAQGMLLIGRLAQQRYWSATQARLLAQRIIWSHLPFLQARTKG</sequence>
<evidence type="ECO:0000256" key="5">
    <source>
        <dbReference type="ARBA" id="ARBA00022747"/>
    </source>
</evidence>
<evidence type="ECO:0000256" key="6">
    <source>
        <dbReference type="ARBA" id="ARBA00047942"/>
    </source>
</evidence>
<feature type="domain" description="DNA methylase adenine-specific" evidence="7">
    <location>
        <begin position="279"/>
        <end position="546"/>
    </location>
</feature>
<dbReference type="Gene3D" id="3.40.50.150">
    <property type="entry name" value="Vaccinia Virus protein VP39"/>
    <property type="match status" value="1"/>
</dbReference>
<evidence type="ECO:0000256" key="1">
    <source>
        <dbReference type="ARBA" id="ARBA00006594"/>
    </source>
</evidence>
<gene>
    <name evidence="8" type="ORF">POM99_21430</name>
</gene>
<evidence type="ECO:0000313" key="9">
    <source>
        <dbReference type="Proteomes" id="UP001222770"/>
    </source>
</evidence>
<keyword evidence="4" id="KW-0808">Transferase</keyword>
<comment type="catalytic activity">
    <reaction evidence="6">
        <text>a 2'-deoxyadenosine in DNA + S-adenosyl-L-methionine = an N(6)-methyl-2'-deoxyadenosine in DNA + S-adenosyl-L-homocysteine + H(+)</text>
        <dbReference type="Rhea" id="RHEA:15197"/>
        <dbReference type="Rhea" id="RHEA-COMP:12418"/>
        <dbReference type="Rhea" id="RHEA-COMP:12419"/>
        <dbReference type="ChEBI" id="CHEBI:15378"/>
        <dbReference type="ChEBI" id="CHEBI:57856"/>
        <dbReference type="ChEBI" id="CHEBI:59789"/>
        <dbReference type="ChEBI" id="CHEBI:90615"/>
        <dbReference type="ChEBI" id="CHEBI:90616"/>
        <dbReference type="EC" id="2.1.1.72"/>
    </reaction>
</comment>
<dbReference type="GO" id="GO:0032259">
    <property type="term" value="P:methylation"/>
    <property type="evidence" value="ECO:0007669"/>
    <property type="project" value="UniProtKB-KW"/>
</dbReference>
<dbReference type="PROSITE" id="PS00092">
    <property type="entry name" value="N6_MTASE"/>
    <property type="match status" value="1"/>
</dbReference>
<evidence type="ECO:0000313" key="8">
    <source>
        <dbReference type="EMBL" id="MDF8335771.1"/>
    </source>
</evidence>
<name>A0ABT6CPD0_9SPHN</name>
<dbReference type="GO" id="GO:0008168">
    <property type="term" value="F:methyltransferase activity"/>
    <property type="evidence" value="ECO:0007669"/>
    <property type="project" value="UniProtKB-KW"/>
</dbReference>